<dbReference type="RefSeq" id="WP_066050555.1">
    <property type="nucleotide sequence ID" value="NZ_CP014223.1"/>
</dbReference>
<comment type="subcellular location">
    <subcellularLocation>
        <location evidence="1">Membrane</location>
    </subcellularLocation>
</comment>
<keyword evidence="3" id="KW-0378">Hydrolase</keyword>
<accession>A0A0X1U8X0</accession>
<organism evidence="8 10">
    <name type="scientific">Anaerotignum propionicum DSM 1682</name>
    <dbReference type="NCBI Taxonomy" id="991789"/>
    <lineage>
        <taxon>Bacteria</taxon>
        <taxon>Bacillati</taxon>
        <taxon>Bacillota</taxon>
        <taxon>Clostridia</taxon>
        <taxon>Lachnospirales</taxon>
        <taxon>Anaerotignaceae</taxon>
        <taxon>Anaerotignum</taxon>
    </lineage>
</organism>
<evidence type="ECO:0000256" key="1">
    <source>
        <dbReference type="ARBA" id="ARBA00004370"/>
    </source>
</evidence>
<name>A0A0X1U8X0_ANAPI</name>
<evidence type="ECO:0000313" key="10">
    <source>
        <dbReference type="Proteomes" id="UP000184204"/>
    </source>
</evidence>
<dbReference type="OrthoDB" id="9816479at2"/>
<feature type="domain" description="Dynamin N-terminal" evidence="6">
    <location>
        <begin position="121"/>
        <end position="293"/>
    </location>
</feature>
<protein>
    <submittedName>
        <fullName evidence="8">Dynamin family protein</fullName>
    </submittedName>
    <submittedName>
        <fullName evidence="7">GTPase Era</fullName>
    </submittedName>
</protein>
<evidence type="ECO:0000256" key="3">
    <source>
        <dbReference type="ARBA" id="ARBA00022801"/>
    </source>
</evidence>
<evidence type="ECO:0000256" key="4">
    <source>
        <dbReference type="ARBA" id="ARBA00023134"/>
    </source>
</evidence>
<dbReference type="Pfam" id="PF00350">
    <property type="entry name" value="Dynamin_N"/>
    <property type="match status" value="1"/>
</dbReference>
<dbReference type="Gene3D" id="3.40.50.300">
    <property type="entry name" value="P-loop containing nucleotide triphosphate hydrolases"/>
    <property type="match status" value="1"/>
</dbReference>
<dbReference type="Proteomes" id="UP000184204">
    <property type="component" value="Unassembled WGS sequence"/>
</dbReference>
<dbReference type="PANTHER" id="PTHR10465">
    <property type="entry name" value="TRANSMEMBRANE GTPASE FZO1"/>
    <property type="match status" value="1"/>
</dbReference>
<keyword evidence="5" id="KW-0472">Membrane</keyword>
<dbReference type="EMBL" id="FQUA01000020">
    <property type="protein sequence ID" value="SHF14643.1"/>
    <property type="molecule type" value="Genomic_DNA"/>
</dbReference>
<evidence type="ECO:0000256" key="5">
    <source>
        <dbReference type="ARBA" id="ARBA00023136"/>
    </source>
</evidence>
<evidence type="ECO:0000313" key="7">
    <source>
        <dbReference type="EMBL" id="AMJ41397.1"/>
    </source>
</evidence>
<keyword evidence="9" id="KW-1185">Reference proteome</keyword>
<dbReference type="InterPro" id="IPR027417">
    <property type="entry name" value="P-loop_NTPase"/>
</dbReference>
<keyword evidence="2" id="KW-0547">Nucleotide-binding</keyword>
<reference evidence="8" key="3">
    <citation type="submission" date="2016-11" db="EMBL/GenBank/DDBJ databases">
        <authorList>
            <person name="Varghese N."/>
            <person name="Submissions S."/>
        </authorList>
    </citation>
    <scope>NUCLEOTIDE SEQUENCE</scope>
    <source>
        <strain evidence="8">DSM 1682</strain>
    </source>
</reference>
<dbReference type="SUPFAM" id="SSF52540">
    <property type="entry name" value="P-loop containing nucleoside triphosphate hydrolases"/>
    <property type="match status" value="1"/>
</dbReference>
<dbReference type="PANTHER" id="PTHR10465:SF0">
    <property type="entry name" value="SARCALUMENIN"/>
    <property type="match status" value="1"/>
</dbReference>
<keyword evidence="4" id="KW-0342">GTP-binding</keyword>
<dbReference type="InterPro" id="IPR027094">
    <property type="entry name" value="Mitofusin_fam"/>
</dbReference>
<reference evidence="10" key="4">
    <citation type="submission" date="2016-11" db="EMBL/GenBank/DDBJ databases">
        <authorList>
            <person name="Jaros S."/>
            <person name="Januszkiewicz K."/>
            <person name="Wedrychowicz H."/>
        </authorList>
    </citation>
    <scope>NUCLEOTIDE SEQUENCE [LARGE SCALE GENOMIC DNA]</scope>
    <source>
        <strain evidence="10">DSM 1682</strain>
    </source>
</reference>
<evidence type="ECO:0000313" key="8">
    <source>
        <dbReference type="EMBL" id="SHF14643.1"/>
    </source>
</evidence>
<dbReference type="Proteomes" id="UP000068026">
    <property type="component" value="Chromosome"/>
</dbReference>
<dbReference type="AlphaFoldDB" id="A0A0X1U8X0"/>
<proteinExistence type="predicted"/>
<dbReference type="EMBL" id="CP014223">
    <property type="protein sequence ID" value="AMJ41397.1"/>
    <property type="molecule type" value="Genomic_DNA"/>
</dbReference>
<sequence>MISIASIITHLLINIGLFNLTGRASWTIVKSRHKNKKITKVSTFEEAKRKIQKTVDDFQKEIASEGCVDIIWDSTVNKYYKKTFILKNALNNNHIRENISSNVIHNLSRFLDMCQNPEFHIAFVGAIKAGKSTLINALLGQDLASTAVTPETAALTKFKAAEKQNYVNLTFYSQEEWNILWNSVRESKAEVFMQEYGELNAEAEKNNWLNKEPVTKFFDNIEELKEEIKKWTSSKEATHYFVKEVEVGIINSNIPKGVVYVDTPGLDDPVRYRSDITRTYIDRANAVLVCVKSDALTGGELATIYSVFANSRYNPEKIYVVGTQLDTLNRPNENWKEQKQEWMKHLSKKGCFGSNSLAQSKLLSVAAYLYNLIIGYDNLSDDDIFYELEPTASIMVPVI</sequence>
<dbReference type="KEGG" id="cpro:CPRO_18110"/>
<evidence type="ECO:0000256" key="2">
    <source>
        <dbReference type="ARBA" id="ARBA00022741"/>
    </source>
</evidence>
<gene>
    <name evidence="7" type="primary">era_2</name>
    <name evidence="7" type="ORF">CPRO_18110</name>
    <name evidence="8" type="ORF">SAMN02745151_02931</name>
</gene>
<dbReference type="InterPro" id="IPR045063">
    <property type="entry name" value="Dynamin_N"/>
</dbReference>
<reference evidence="9" key="2">
    <citation type="submission" date="2016-01" db="EMBL/GenBank/DDBJ databases">
        <authorList>
            <person name="Poehlein A."/>
            <person name="Schlien K."/>
            <person name="Gottschalk G."/>
            <person name="Buckel W."/>
            <person name="Daniel R."/>
        </authorList>
    </citation>
    <scope>NUCLEOTIDE SEQUENCE [LARGE SCALE GENOMIC DNA]</scope>
    <source>
        <strain evidence="9">X2</strain>
    </source>
</reference>
<reference evidence="7 9" key="1">
    <citation type="journal article" date="2016" name="Genome Announc.">
        <title>Complete Genome Sequence of the Amino Acid-Fermenting Clostridium propionicum X2 (DSM 1682).</title>
        <authorList>
            <person name="Poehlein A."/>
            <person name="Schlien K."/>
            <person name="Chowdhury N.P."/>
            <person name="Gottschalk G."/>
            <person name="Buckel W."/>
            <person name="Daniel R."/>
        </authorList>
    </citation>
    <scope>NUCLEOTIDE SEQUENCE [LARGE SCALE GENOMIC DNA]</scope>
    <source>
        <strain evidence="7 9">X2</strain>
    </source>
</reference>
<evidence type="ECO:0000259" key="6">
    <source>
        <dbReference type="Pfam" id="PF00350"/>
    </source>
</evidence>
<evidence type="ECO:0000313" key="9">
    <source>
        <dbReference type="Proteomes" id="UP000068026"/>
    </source>
</evidence>
<dbReference type="GO" id="GO:0003924">
    <property type="term" value="F:GTPase activity"/>
    <property type="evidence" value="ECO:0007669"/>
    <property type="project" value="InterPro"/>
</dbReference>
<dbReference type="GO" id="GO:0016020">
    <property type="term" value="C:membrane"/>
    <property type="evidence" value="ECO:0007669"/>
    <property type="project" value="UniProtKB-SubCell"/>
</dbReference>
<dbReference type="GO" id="GO:0005525">
    <property type="term" value="F:GTP binding"/>
    <property type="evidence" value="ECO:0007669"/>
    <property type="project" value="UniProtKB-KW"/>
</dbReference>